<keyword evidence="4" id="KW-1185">Reference proteome</keyword>
<sequence>MRFIVTVASLAKIAAAVNLCNNNCGRAVIGTARASPDLSARQSLCSEFVTATLTVTPATVTVTAPVIYNRDVHEKRALDSSATITPVLTAEKPAYASACPDNVAYWSACQCFSGIVATTVTVTAATPTETVPGATCTQGAEFAIYAVELHTARWRNLVGANDFGPGWINFTLQFAGVQPDVIGVSSTIGGLTSTADPDQPISIYGTTGPAGSALNRTLVDHRGYFVPALEGFYLVSLEQADNAVYAWVGDLAVRGWTPSNARASRFLGSDPSRLYSFLIDVRSWGVGVPIPFRFLWLNYGGPGTFNVQVTNPRGSSIYGPGTPPNPQVISSCSGPGAPVAPWAPWAQEI</sequence>
<dbReference type="HOGENOM" id="CLU_789907_0_0_1"/>
<evidence type="ECO:0000313" key="3">
    <source>
        <dbReference type="EMBL" id="KEY71215.1"/>
    </source>
</evidence>
<protein>
    <recommendedName>
        <fullName evidence="2">GLEYA adhesin domain-containing protein</fullName>
    </recommendedName>
</protein>
<accession>A0A084B0Y6</accession>
<feature type="signal peptide" evidence="1">
    <location>
        <begin position="1"/>
        <end position="16"/>
    </location>
</feature>
<dbReference type="Proteomes" id="UP000028045">
    <property type="component" value="Unassembled WGS sequence"/>
</dbReference>
<dbReference type="EMBL" id="KL648338">
    <property type="protein sequence ID" value="KEY71215.1"/>
    <property type="molecule type" value="Genomic_DNA"/>
</dbReference>
<feature type="domain" description="GLEYA adhesin" evidence="2">
    <location>
        <begin position="218"/>
        <end position="310"/>
    </location>
</feature>
<keyword evidence="1" id="KW-0732">Signal</keyword>
<dbReference type="Gene3D" id="2.60.120.1560">
    <property type="match status" value="1"/>
</dbReference>
<evidence type="ECO:0000256" key="1">
    <source>
        <dbReference type="SAM" id="SignalP"/>
    </source>
</evidence>
<gene>
    <name evidence="3" type="ORF">S7711_02325</name>
</gene>
<dbReference type="OrthoDB" id="5145230at2759"/>
<reference evidence="3 4" key="1">
    <citation type="journal article" date="2014" name="BMC Genomics">
        <title>Comparative genome sequencing reveals chemotype-specific gene clusters in the toxigenic black mold Stachybotrys.</title>
        <authorList>
            <person name="Semeiks J."/>
            <person name="Borek D."/>
            <person name="Otwinowski Z."/>
            <person name="Grishin N.V."/>
        </authorList>
    </citation>
    <scope>NUCLEOTIDE SEQUENCE [LARGE SCALE GENOMIC DNA]</scope>
    <source>
        <strain evidence="4">CBS 109288 / IBT 7711</strain>
    </source>
</reference>
<dbReference type="InterPro" id="IPR018871">
    <property type="entry name" value="GLEYA_adhesin_domain"/>
</dbReference>
<proteinExistence type="predicted"/>
<organism evidence="3 4">
    <name type="scientific">Stachybotrys chartarum (strain CBS 109288 / IBT 7711)</name>
    <name type="common">Toxic black mold</name>
    <name type="synonym">Stilbospora chartarum</name>
    <dbReference type="NCBI Taxonomy" id="1280523"/>
    <lineage>
        <taxon>Eukaryota</taxon>
        <taxon>Fungi</taxon>
        <taxon>Dikarya</taxon>
        <taxon>Ascomycota</taxon>
        <taxon>Pezizomycotina</taxon>
        <taxon>Sordariomycetes</taxon>
        <taxon>Hypocreomycetidae</taxon>
        <taxon>Hypocreales</taxon>
        <taxon>Stachybotryaceae</taxon>
        <taxon>Stachybotrys</taxon>
    </lineage>
</organism>
<feature type="chain" id="PRO_5001771379" description="GLEYA adhesin domain-containing protein" evidence="1">
    <location>
        <begin position="17"/>
        <end position="349"/>
    </location>
</feature>
<dbReference type="Pfam" id="PF10528">
    <property type="entry name" value="GLEYA"/>
    <property type="match status" value="1"/>
</dbReference>
<evidence type="ECO:0000259" key="2">
    <source>
        <dbReference type="Pfam" id="PF10528"/>
    </source>
</evidence>
<name>A0A084B0Y6_STACB</name>
<dbReference type="AlphaFoldDB" id="A0A084B0Y6"/>
<evidence type="ECO:0000313" key="4">
    <source>
        <dbReference type="Proteomes" id="UP000028045"/>
    </source>
</evidence>